<comment type="similarity">
    <text evidence="1">Belongs to the IS21/IS1162 putative ATP-binding protein family.</text>
</comment>
<comment type="caution">
    <text evidence="5">The sequence shown here is derived from an EMBL/GenBank/DDBJ whole genome shotgun (WGS) entry which is preliminary data.</text>
</comment>
<evidence type="ECO:0000259" key="4">
    <source>
        <dbReference type="SMART" id="SM00382"/>
    </source>
</evidence>
<dbReference type="InterPro" id="IPR028350">
    <property type="entry name" value="DNAC/IstB-like"/>
</dbReference>
<dbReference type="Gene3D" id="3.40.50.300">
    <property type="entry name" value="P-loop containing nucleotide triphosphate hydrolases"/>
    <property type="match status" value="1"/>
</dbReference>
<gene>
    <name evidence="5" type="ORF">CQ13_39455</name>
</gene>
<dbReference type="PIRSF" id="PIRSF003073">
    <property type="entry name" value="DNAC_TnpB_IstB"/>
    <property type="match status" value="1"/>
</dbReference>
<dbReference type="InterPro" id="IPR047661">
    <property type="entry name" value="IstB"/>
</dbReference>
<evidence type="ECO:0000256" key="3">
    <source>
        <dbReference type="ARBA" id="ARBA00022840"/>
    </source>
</evidence>
<keyword evidence="2" id="KW-0547">Nucleotide-binding</keyword>
<dbReference type="Proteomes" id="UP000052023">
    <property type="component" value="Unassembled WGS sequence"/>
</dbReference>
<name>A0A0R3N8K3_9BRAD</name>
<evidence type="ECO:0000256" key="1">
    <source>
        <dbReference type="ARBA" id="ARBA00008059"/>
    </source>
</evidence>
<dbReference type="GO" id="GO:0006260">
    <property type="term" value="P:DNA replication"/>
    <property type="evidence" value="ECO:0007669"/>
    <property type="project" value="TreeGrafter"/>
</dbReference>
<evidence type="ECO:0000313" key="6">
    <source>
        <dbReference type="Proteomes" id="UP000052023"/>
    </source>
</evidence>
<dbReference type="PANTHER" id="PTHR30050">
    <property type="entry name" value="CHROMOSOMAL REPLICATION INITIATOR PROTEIN DNAA"/>
    <property type="match status" value="1"/>
</dbReference>
<dbReference type="CDD" id="cd00009">
    <property type="entry name" value="AAA"/>
    <property type="match status" value="1"/>
</dbReference>
<evidence type="ECO:0000313" key="5">
    <source>
        <dbReference type="EMBL" id="KRR28690.1"/>
    </source>
</evidence>
<reference evidence="5 6" key="1">
    <citation type="submission" date="2014-03" db="EMBL/GenBank/DDBJ databases">
        <title>Bradyrhizobium valentinum sp. nov., isolated from effective nodules of Lupinus mariae-josephae, a lupine endemic of basic-lime soils in Eastern Spain.</title>
        <authorList>
            <person name="Duran D."/>
            <person name="Rey L."/>
            <person name="Navarro A."/>
            <person name="Busquets A."/>
            <person name="Imperial J."/>
            <person name="Ruiz-Argueso T."/>
        </authorList>
    </citation>
    <scope>NUCLEOTIDE SEQUENCE [LARGE SCALE GENOMIC DNA]</scope>
    <source>
        <strain evidence="5 6">Ro19</strain>
    </source>
</reference>
<dbReference type="SMART" id="SM00382">
    <property type="entry name" value="AAA"/>
    <property type="match status" value="1"/>
</dbReference>
<evidence type="ECO:0000256" key="2">
    <source>
        <dbReference type="ARBA" id="ARBA00022741"/>
    </source>
</evidence>
<dbReference type="AlphaFoldDB" id="A0A0R3N8K3"/>
<dbReference type="EMBL" id="LLYA01000076">
    <property type="protein sequence ID" value="KRR28690.1"/>
    <property type="molecule type" value="Genomic_DNA"/>
</dbReference>
<protein>
    <submittedName>
        <fullName evidence="5">ATP-binding protein</fullName>
    </submittedName>
</protein>
<dbReference type="PANTHER" id="PTHR30050:SF4">
    <property type="entry name" value="ATP-BINDING PROTEIN RV3427C IN INSERTION SEQUENCE-RELATED"/>
    <property type="match status" value="1"/>
</dbReference>
<proteinExistence type="inferred from homology"/>
<dbReference type="SUPFAM" id="SSF52540">
    <property type="entry name" value="P-loop containing nucleoside triphosphate hydrolases"/>
    <property type="match status" value="1"/>
</dbReference>
<keyword evidence="6" id="KW-1185">Reference proteome</keyword>
<organism evidence="5 6">
    <name type="scientific">Bradyrhizobium retamae</name>
    <dbReference type="NCBI Taxonomy" id="1300035"/>
    <lineage>
        <taxon>Bacteria</taxon>
        <taxon>Pseudomonadati</taxon>
        <taxon>Pseudomonadota</taxon>
        <taxon>Alphaproteobacteria</taxon>
        <taxon>Hyphomicrobiales</taxon>
        <taxon>Nitrobacteraceae</taxon>
        <taxon>Bradyrhizobium</taxon>
    </lineage>
</organism>
<dbReference type="RefSeq" id="WP_057842763.1">
    <property type="nucleotide sequence ID" value="NZ_LLYA01000076.1"/>
</dbReference>
<feature type="domain" description="AAA+ ATPase" evidence="4">
    <location>
        <begin position="100"/>
        <end position="233"/>
    </location>
</feature>
<dbReference type="NCBIfam" id="NF038214">
    <property type="entry name" value="IS21_help_AAA"/>
    <property type="match status" value="1"/>
</dbReference>
<dbReference type="InterPro" id="IPR027417">
    <property type="entry name" value="P-loop_NTPase"/>
</dbReference>
<dbReference type="InterPro" id="IPR002611">
    <property type="entry name" value="IstB_ATP-bd"/>
</dbReference>
<dbReference type="Pfam" id="PF01695">
    <property type="entry name" value="IstB_IS21"/>
    <property type="match status" value="1"/>
</dbReference>
<dbReference type="GO" id="GO:0005524">
    <property type="term" value="F:ATP binding"/>
    <property type="evidence" value="ECO:0007669"/>
    <property type="project" value="UniProtKB-KW"/>
</dbReference>
<dbReference type="InterPro" id="IPR003593">
    <property type="entry name" value="AAA+_ATPase"/>
</dbReference>
<dbReference type="OrthoDB" id="8150723at2"/>
<accession>A0A0R3N8K3</accession>
<keyword evidence="3 5" id="KW-0067">ATP-binding</keyword>
<sequence length="256" mass="29300">MTMTLPEIDRCLRQLRLSGIRDTLESRVLQAQGASQPFLETFCLLLQDELDRRQSRLIARRYQQSGLEEKLTLAEFDWSFNPKLPRQACFQLHALKFVAVGENALFIGKPGTGKSHVAKAVAYQAILQGHKVQYLEADDFFNRYALSPAAQREARLRSISDCDLLVLDDLFLARTIPDEAGALLQNLIHQRYKLHRSVIVTSNRVVQDWGAYLRDNTMSTTILDRLMHHCHLLEFDGRSYRLKEAAEALARKTQST</sequence>